<proteinExistence type="inferred from homology"/>
<sequence length="124" mass="13410">MATEPLYPAYLPVRPERFTPTLDVPAFDANDPGLHAYPELEILTSTAAQKNITPRVGAEIRDLQLSQLTQDGLDQVALLASQRGVLVFFGGCPAEESGLCPEVDVGPEKQLSIAKHFGPLLKVQ</sequence>
<evidence type="ECO:0000256" key="2">
    <source>
        <dbReference type="ARBA" id="ARBA00005896"/>
    </source>
</evidence>
<evidence type="ECO:0000256" key="3">
    <source>
        <dbReference type="ARBA" id="ARBA00022723"/>
    </source>
</evidence>
<name>A0ABR4M177_9EURO</name>
<dbReference type="PANTHER" id="PTHR30468">
    <property type="entry name" value="ALPHA-KETOGLUTARATE-DEPENDENT SULFONATE DIOXYGENASE"/>
    <property type="match status" value="1"/>
</dbReference>
<evidence type="ECO:0000256" key="4">
    <source>
        <dbReference type="ARBA" id="ARBA00022964"/>
    </source>
</evidence>
<evidence type="ECO:0000313" key="7">
    <source>
        <dbReference type="EMBL" id="KAL2870514.1"/>
    </source>
</evidence>
<keyword evidence="8" id="KW-1185">Reference proteome</keyword>
<dbReference type="PANTHER" id="PTHR30468:SF10">
    <property type="entry name" value="TAUD_TFDA-LIKE DOMAIN-CONTAINING PROTEIN"/>
    <property type="match status" value="1"/>
</dbReference>
<dbReference type="SUPFAM" id="SSF51197">
    <property type="entry name" value="Clavaminate synthase-like"/>
    <property type="match status" value="1"/>
</dbReference>
<accession>A0ABR4M177</accession>
<comment type="similarity">
    <text evidence="2">Belongs to the TfdA dioxygenase family.</text>
</comment>
<dbReference type="Proteomes" id="UP001610432">
    <property type="component" value="Unassembled WGS sequence"/>
</dbReference>
<evidence type="ECO:0000256" key="1">
    <source>
        <dbReference type="ARBA" id="ARBA00001954"/>
    </source>
</evidence>
<dbReference type="RefSeq" id="XP_070889493.1">
    <property type="nucleotide sequence ID" value="XM_071032348.1"/>
</dbReference>
<protein>
    <submittedName>
        <fullName evidence="7">Uncharacterized protein</fullName>
    </submittedName>
</protein>
<keyword evidence="5" id="KW-0560">Oxidoreductase</keyword>
<dbReference type="InterPro" id="IPR042098">
    <property type="entry name" value="TauD-like_sf"/>
</dbReference>
<dbReference type="EMBL" id="JBFXLQ010000006">
    <property type="protein sequence ID" value="KAL2870514.1"/>
    <property type="molecule type" value="Genomic_DNA"/>
</dbReference>
<keyword evidence="4" id="KW-0223">Dioxygenase</keyword>
<dbReference type="GeneID" id="98147420"/>
<keyword evidence="3" id="KW-0479">Metal-binding</keyword>
<comment type="cofactor">
    <cofactor evidence="1">
        <name>Fe(2+)</name>
        <dbReference type="ChEBI" id="CHEBI:29033"/>
    </cofactor>
</comment>
<comment type="caution">
    <text evidence="7">The sequence shown here is derived from an EMBL/GenBank/DDBJ whole genome shotgun (WGS) entry which is preliminary data.</text>
</comment>
<evidence type="ECO:0000256" key="6">
    <source>
        <dbReference type="ARBA" id="ARBA00023004"/>
    </source>
</evidence>
<gene>
    <name evidence="7" type="ORF">BJX67DRAFT_378469</name>
</gene>
<organism evidence="7 8">
    <name type="scientific">Aspergillus lucknowensis</name>
    <dbReference type="NCBI Taxonomy" id="176173"/>
    <lineage>
        <taxon>Eukaryota</taxon>
        <taxon>Fungi</taxon>
        <taxon>Dikarya</taxon>
        <taxon>Ascomycota</taxon>
        <taxon>Pezizomycotina</taxon>
        <taxon>Eurotiomycetes</taxon>
        <taxon>Eurotiomycetidae</taxon>
        <taxon>Eurotiales</taxon>
        <taxon>Aspergillaceae</taxon>
        <taxon>Aspergillus</taxon>
        <taxon>Aspergillus subgen. Nidulantes</taxon>
    </lineage>
</organism>
<dbReference type="Gene3D" id="3.60.130.10">
    <property type="entry name" value="Clavaminate synthase-like"/>
    <property type="match status" value="1"/>
</dbReference>
<keyword evidence="6" id="KW-0408">Iron</keyword>
<dbReference type="InterPro" id="IPR051323">
    <property type="entry name" value="AtsK-like"/>
</dbReference>
<reference evidence="7 8" key="1">
    <citation type="submission" date="2024-07" db="EMBL/GenBank/DDBJ databases">
        <title>Section-level genome sequencing and comparative genomics of Aspergillus sections Usti and Cavernicolus.</title>
        <authorList>
            <consortium name="Lawrence Berkeley National Laboratory"/>
            <person name="Nybo J.L."/>
            <person name="Vesth T.C."/>
            <person name="Theobald S."/>
            <person name="Frisvad J.C."/>
            <person name="Larsen T.O."/>
            <person name="Kjaerboelling I."/>
            <person name="Rothschild-Mancinelli K."/>
            <person name="Lyhne E.K."/>
            <person name="Kogle M.E."/>
            <person name="Barry K."/>
            <person name="Clum A."/>
            <person name="Na H."/>
            <person name="Ledsgaard L."/>
            <person name="Lin J."/>
            <person name="Lipzen A."/>
            <person name="Kuo A."/>
            <person name="Riley R."/>
            <person name="Mondo S."/>
            <person name="Labutti K."/>
            <person name="Haridas S."/>
            <person name="Pangalinan J."/>
            <person name="Salamov A.A."/>
            <person name="Simmons B.A."/>
            <person name="Magnuson J.K."/>
            <person name="Chen J."/>
            <person name="Drula E."/>
            <person name="Henrissat B."/>
            <person name="Wiebenga A."/>
            <person name="Lubbers R.J."/>
            <person name="Gomes A.C."/>
            <person name="Macurrencykelacurrency M.R."/>
            <person name="Stajich J."/>
            <person name="Grigoriev I.V."/>
            <person name="Mortensen U.H."/>
            <person name="De Vries R.P."/>
            <person name="Baker S.E."/>
            <person name="Andersen M.R."/>
        </authorList>
    </citation>
    <scope>NUCLEOTIDE SEQUENCE [LARGE SCALE GENOMIC DNA]</scope>
    <source>
        <strain evidence="7 8">CBS 449.75</strain>
    </source>
</reference>
<evidence type="ECO:0000313" key="8">
    <source>
        <dbReference type="Proteomes" id="UP001610432"/>
    </source>
</evidence>
<evidence type="ECO:0000256" key="5">
    <source>
        <dbReference type="ARBA" id="ARBA00023002"/>
    </source>
</evidence>